<accession>A0A4R1NEH7</accession>
<dbReference type="InterPro" id="IPR012334">
    <property type="entry name" value="Pectin_lyas_fold"/>
</dbReference>
<reference evidence="3 4" key="1">
    <citation type="submission" date="2019-02" db="EMBL/GenBank/DDBJ databases">
        <title>Investigation of anaerobic lignin degradation for improved lignocellulosic biofuels.</title>
        <authorList>
            <person name="Deangelis K."/>
        </authorList>
    </citation>
    <scope>NUCLEOTIDE SEQUENCE [LARGE SCALE GENOMIC DNA]</scope>
    <source>
        <strain evidence="3 4">159R</strain>
    </source>
</reference>
<feature type="region of interest" description="Disordered" evidence="1">
    <location>
        <begin position="1158"/>
        <end position="1177"/>
    </location>
</feature>
<dbReference type="InterPro" id="IPR012332">
    <property type="entry name" value="Autotransporter_pectin_lyase_C"/>
</dbReference>
<dbReference type="Proteomes" id="UP000294555">
    <property type="component" value="Unassembled WGS sequence"/>
</dbReference>
<dbReference type="RefSeq" id="WP_132924810.1">
    <property type="nucleotide sequence ID" value="NZ_SJOI01000001.1"/>
</dbReference>
<proteinExistence type="predicted"/>
<evidence type="ECO:0000313" key="3">
    <source>
        <dbReference type="EMBL" id="TCL05872.1"/>
    </source>
</evidence>
<dbReference type="Gene3D" id="2.160.20.10">
    <property type="entry name" value="Single-stranded right-handed beta-helix, Pectin lyase-like"/>
    <property type="match status" value="1"/>
</dbReference>
<protein>
    <submittedName>
        <fullName evidence="3">Filamentous hemagglutinin-like outer membrane protein</fullName>
    </submittedName>
</protein>
<feature type="domain" description="DUF3739" evidence="2">
    <location>
        <begin position="3840"/>
        <end position="3950"/>
    </location>
</feature>
<evidence type="ECO:0000256" key="1">
    <source>
        <dbReference type="SAM" id="MobiDB-lite"/>
    </source>
</evidence>
<dbReference type="EMBL" id="SJOI01000001">
    <property type="protein sequence ID" value="TCL05872.1"/>
    <property type="molecule type" value="Genomic_DNA"/>
</dbReference>
<feature type="compositionally biased region" description="Polar residues" evidence="1">
    <location>
        <begin position="539"/>
        <end position="548"/>
    </location>
</feature>
<organism evidence="3 4">
    <name type="scientific">Sodalis ligni</name>
    <dbReference type="NCBI Taxonomy" id="2697027"/>
    <lineage>
        <taxon>Bacteria</taxon>
        <taxon>Pseudomonadati</taxon>
        <taxon>Pseudomonadota</taxon>
        <taxon>Gammaproteobacteria</taxon>
        <taxon>Enterobacterales</taxon>
        <taxon>Bruguierivoracaceae</taxon>
        <taxon>Sodalis</taxon>
    </lineage>
</organism>
<dbReference type="Gene3D" id="2.160.20.20">
    <property type="match status" value="1"/>
</dbReference>
<keyword evidence="4" id="KW-1185">Reference proteome</keyword>
<dbReference type="OrthoDB" id="218680at2"/>
<sequence>MDNRGTLSTPQGQTAMAAGDYFILRPGQGTDSNAYSTTRGNEVVAGYSGDGNGALGTGAGENGAADGGTASGNNAGTAPVSGRVSNHGLIQSLQGDITLTGHAVVQDGVALSSSTVNNRGTVHLLNPASDQTGSVTVSGNGVTAVVLDGSDQTALDSQRASLITQSAVQDLARRGAAQGVFDNLSRQDDREDLSRVEIVSGGGVDFAGGSLTLATGGQIAVSAAGASRVEDGATLDVSGSVGVNVAMASNNVEVNIQGNEQRDSPLNRDTQDLNNSTIWVDRRSLIHVAAGTGGDADDRWYTAGGLLEVGGYLGLSPHGIGEWAAEGGTVSFSGGGVRTDGGSAINLSGGSLNVQSGYLQMSWLRGTDGRLYDVSSAPGDIQYAGLYKGFEEAHARWGEDTTAYFYNPLIAPRQRYENGYTVGRDAGRLIIATDASVLDGNIIADTYQGPQQGQGTDASLDGYLQSQTAVARGGQLILGSYQSAANGDVKNGPVGVFYNLTPVADNIVFGDGVYHGAGASGADAQAGSGDTVGTDADANGTNNDGAKSQTDDSGNAADNSADDSNLHPGEIDLNSDLLNSFGLGGIVAAAKNGVTVDRALTVTAGGTLALYAPDVHINANLTARGGSIALGNVLSLVADSGIRADTAITAPAGGVTAVTIANGATLDTRGLWSNLLLDPAANKDLPYVNGGSVTVRSTGGVTLAQGAVIDVSSGAALLANGSLNGGKGGDVTLAAGYTLPDTQTQPDGPLELDGGIRAYGVSGGGTLTIESGQAIGIGGDLLTNNGTLKAGETATVNLQLAEEYVIAAGSAIPMNFSITVTNLAPGKPTDIGYTPQATPNSPIVPAADWVVPSGISYLQANGSYYYPGYTVPAGAQITFVSGSIPAGYMVPANAFPGGLPVSPVSKSYSAGTVVAEPLVVPIGTLIAPGNTLPVDVAVTPYNQFSGELFQDGFAHYSISGRDGVTVSDGTQLNVAMPVYLPDMNALAGLASGEDPAAFMSVWTPPVYQADPFTATLTQRGGASLSLSAGSDVEMDGAPLTIGQGAVVSVDPGQSIDLHANGQLTVDGRLNAWGGSISLASSPALPGGDRFSPTRSVWIGDNGVLDVAGRAYGALDSQGRTYGVAPKGGSITVSQSDAYVIVRPGALLDASGSALTVDRSAGGAPQAPSQSTTLAGDGGGIELHSNNGIYLDGTLRADAGGPGATGGSLTLVMDTPRIYYPGTDVIEPDLANLHNIQLVQQASGSGLAADLAPGEADDNLTMGYGALGVNQVQAGGFAALTLSTHDLIVFDGDVDLSLGRSLNLKGGILTVADATPDAQVRLAAPYIRLDGGSWAESRLDGPSYLPGFLDTIAGVAPKGNSAITLAANLVDIYGTVASGASGMQGQAYQSVLPATPVTADGFATVDFNINGDMRLAGGFTASGNLNVTADQIYPLSGQNASLIAGSRTTGIDRDSQLVIRSNGGTPDVPYSVFGNLLLLGGTVDQGGVARAPLGTIALNTTGALTLGTLWNMVLNSFQTTTPVLTDPQVILRGGSLTSVSAAGLDIPFGGTVDGVTYSTASLVASAGYQGDGLNYNLADIFISRGSDGGDNRKDQSILAAGVSLGGTSVIGEPGAVIDLSGGGELHGEGFVSGRGGSVNVLTTPLVNANPIINSFSSGTDGVYAILPGYASDYAPVIADNGAGNPAIGRQIVLESAVDGLPAGTYTLLPSSFALLPGAFRVELGPQQGALAIPPMSGTVAMPGGSWITSGTLQTANTGQQDALPSRLIISSADTVRRYAQYNETSYSQFAQAQANQFSTVRTRLPEDGKMLNLVFTQSDEGTPLSFAGTVLFGGVDSGVAKGIDGAMIITGGPSVVEIRNGQAAATPGDVSLVDTDVNNFKAPTLMIGAAWSYFNGQSSLGDSARIYFGYDGKFHNGAVLGDNATLKAGQVFLVGNDVTVGDGAIIDTRGFGDNVIDSDMGYVYANGLIAGETFDNPAILAVGNGRLDFLGSEGAGAITVGDGASLLTEGTIAFAAPGALNLGAVNMGARYLTVSQQQINIGTADSLSSAADSGVLPAGWLLTQSVLDKLLHPATGSGLPMLERLSLTAGGAFNYFGSVTLDTGDSPVQFVLNTPAFYGWGNGDDVVRLVTRDLVWNGLATGRGTIDSPYQSVAPAPVTAGGPGSGLGQLIIDADTVTFGYDALSQAQRQTTLDRLALGFSSMTIDAASRITANNAGSLTVAGSQGADGSRSGGDLLINTPLLTGAGGSSMSYNAAGALRVSAPDGVPAADTADVNTLGGSVSLKGQTVSLDTAVALPGGKLTLNADGDIQLGDNAHVDMAGRALAFFDVTKYSWGGDVSLQSDHGNINQAGGSRIDVSAAHNGAGSVSLAAANGAVTLDGGMAASGGQGYSDGRFTLTEARIDDGAFTELNNRLSDEGFFGARSFDIKNGDLTVGDGVRAHNVTISTDGGSLTVNGTVDASGASVGSIVLSARDQLHLTSTALLDAHGDTLVTDSYGQAIDASNRASLTLTSSSGRVMLDGGMRANLSAGDDVNRGQITINAPRIGANDIGLDAGGNLQLNGVGAIYVNAFRSYTPDGGIIDQGYLDGIDGDSRAFINAAWSNGGLQNRLAGLKAYGDAYHLRPGVEITSTGDLSTKGDLDLSGYRYGPNADPNVRGSGEPGVLVLRAAGDLKINGSINDGFAPPVSTPDGDINKTLLSSVTLTTDYQTPDSGMTLDTGTQLPAGGSLGFDLTLGADTPITLSDSILLPQDVVLGGAFYSNYLMPDVVTKADIILPGGQVIPAGTNTSSLVGVPGIIGTSADWLQLPSGTILKAGMNNIAQYIAGDAYAMEIQATTWRAGSDLAILSGYTGYTLPAPVQVAAGAVLPTGTYVSNAYTKDGERQIWAISPMLAAGSQSWSMRLVAGADLSAANTSTLQTGAQLAANGGAGNIALNDPFQINQNGLNVPLPGFSVVRTGTGSLELYSAGDFTEDSPYGVYTAGTAVDGTGAGTPWNVSRAVQADGTVFNTAYSGFEDTLNPQRMWYTTNGGDFTLSAGGNVTGSEDHFTQNIGGWLWRQGGDGIGQATAWGINFGSYVLDGNGSDIYSAGIGLSGFNGMGALGGGNATVSAGGNIGRDGLGDVYSGATGLEHDLLVAVGGSGRVIDGALVQTGGGTLTVNAGGTVYGGMYADLRGDIDVNAGNVGVVLPQSYGTSVNADPRGLDPYTAYAALSRAGASFAPGDGNVNVNSRGDAVLAEIDDPGRVALRAETSAADDQGQQGDAASWFTLWTQDTSVNVFSAGGNAAPLGTGGQGFVGAETAVLPPILRVTAAGGNIYYAARQNDDYLMPSPDGQLELLASGLISGGSVNNIGNGGGVFGLLGTSLSTIATPFNPAWRMLAAGDYSSGQIISSNYWGTTSSYYDSISYDSVYNYAYDPYNYAVAGSGGTMFMFGPNTLTDNSAAGHGQQSHVYALSGDIMNVVLGEARNVGSIYDGTNTTYYKGSKPVDMMAGGDIVHSGGVFVHDDPADISVVAAGGNIFYSTISVIGPGVLEVSAGGDIYQGNGSNLVSLGPIETGDTRPGATIVAQAGLGAGTPGVGATDYAGFANLYLNPDNLADPSLPLADQPGKTAAFYGDKLTLAQWLHDNYDYQGNEADAPAFLTAEQAQLDAAYVADSTAGRHDLSREFQNATQQHLVNWLETYFGSGSNSPYHYQDGTDALAFFNALPAANQRAFERNVFYAELIQGGREYNDPDSKRYGSYLRGRDAIAALFPIDDADGRAIERQGDIILYQGPSSNAGIRTIDGGSIQTLTPGGETLVGVEGVAPSASTPAGLITQGSGDIQMYSRDSILLGLSRIMTTFGGNIQAWSAEGDINAGRGAKTTIVYTPPKRVYDDWGDITLSPVVPSTGAGIATLAPIPEVPPGDIDLIAPLGTIDAGEAGIRVSGNVNIAALRVVNAENIQVQGKSTGIPTIAAVNVGALTSASQAASSAVQAAEQITRQSQRNQPSVISVQILGYGSERLEAGGDGATGGTAVNYNPDSSVQVLGAGPLSPSSRAMLTAEERSKLSM</sequence>
<evidence type="ECO:0000259" key="2">
    <source>
        <dbReference type="Pfam" id="PF12545"/>
    </source>
</evidence>
<feature type="compositionally biased region" description="Gly residues" evidence="1">
    <location>
        <begin position="58"/>
        <end position="70"/>
    </location>
</feature>
<gene>
    <name evidence="3" type="ORF">EZJ58_4094</name>
</gene>
<comment type="caution">
    <text evidence="3">The sequence shown here is derived from an EMBL/GenBank/DDBJ whole genome shotgun (WGS) entry which is preliminary data.</text>
</comment>
<feature type="compositionally biased region" description="Low complexity" evidence="1">
    <location>
        <begin position="551"/>
        <end position="563"/>
    </location>
</feature>
<evidence type="ECO:0000313" key="4">
    <source>
        <dbReference type="Proteomes" id="UP000294555"/>
    </source>
</evidence>
<name>A0A4R1NEH7_9GAMM</name>
<feature type="region of interest" description="Disordered" evidence="1">
    <location>
        <begin position="521"/>
        <end position="568"/>
    </location>
</feature>
<feature type="region of interest" description="Disordered" evidence="1">
    <location>
        <begin position="58"/>
        <end position="80"/>
    </location>
</feature>
<dbReference type="InterPro" id="IPR021026">
    <property type="entry name" value="Filamn_hemagglutn_DUF3739"/>
</dbReference>
<dbReference type="Pfam" id="PF12545">
    <property type="entry name" value="DUF3739"/>
    <property type="match status" value="1"/>
</dbReference>